<dbReference type="OrthoDB" id="3069000at2759"/>
<feature type="compositionally biased region" description="Polar residues" evidence="1">
    <location>
        <begin position="1025"/>
        <end position="1042"/>
    </location>
</feature>
<organism evidence="2 3">
    <name type="scientific">Gymnopilus dilepis</name>
    <dbReference type="NCBI Taxonomy" id="231916"/>
    <lineage>
        <taxon>Eukaryota</taxon>
        <taxon>Fungi</taxon>
        <taxon>Dikarya</taxon>
        <taxon>Basidiomycota</taxon>
        <taxon>Agaricomycotina</taxon>
        <taxon>Agaricomycetes</taxon>
        <taxon>Agaricomycetidae</taxon>
        <taxon>Agaricales</taxon>
        <taxon>Agaricineae</taxon>
        <taxon>Hymenogastraceae</taxon>
        <taxon>Gymnopilus</taxon>
    </lineage>
</organism>
<feature type="compositionally biased region" description="Basic residues" evidence="1">
    <location>
        <begin position="253"/>
        <end position="264"/>
    </location>
</feature>
<feature type="region of interest" description="Disordered" evidence="1">
    <location>
        <begin position="1024"/>
        <end position="1058"/>
    </location>
</feature>
<feature type="compositionally biased region" description="Low complexity" evidence="1">
    <location>
        <begin position="537"/>
        <end position="557"/>
    </location>
</feature>
<feature type="compositionally biased region" description="Low complexity" evidence="1">
    <location>
        <begin position="488"/>
        <end position="501"/>
    </location>
</feature>
<feature type="compositionally biased region" description="Low complexity" evidence="1">
    <location>
        <begin position="76"/>
        <end position="86"/>
    </location>
</feature>
<feature type="region of interest" description="Disordered" evidence="1">
    <location>
        <begin position="343"/>
        <end position="748"/>
    </location>
</feature>
<feature type="compositionally biased region" description="Pro residues" evidence="1">
    <location>
        <begin position="713"/>
        <end position="726"/>
    </location>
</feature>
<feature type="compositionally biased region" description="Low complexity" evidence="1">
    <location>
        <begin position="595"/>
        <end position="624"/>
    </location>
</feature>
<feature type="compositionally biased region" description="Polar residues" evidence="1">
    <location>
        <begin position="806"/>
        <end position="817"/>
    </location>
</feature>
<evidence type="ECO:0000313" key="3">
    <source>
        <dbReference type="Proteomes" id="UP000284706"/>
    </source>
</evidence>
<feature type="compositionally biased region" description="Polar residues" evidence="1">
    <location>
        <begin position="829"/>
        <end position="838"/>
    </location>
</feature>
<evidence type="ECO:0000313" key="2">
    <source>
        <dbReference type="EMBL" id="PPQ69926.1"/>
    </source>
</evidence>
<keyword evidence="3" id="KW-1185">Reference proteome</keyword>
<feature type="compositionally biased region" description="Low complexity" evidence="1">
    <location>
        <begin position="347"/>
        <end position="362"/>
    </location>
</feature>
<feature type="compositionally biased region" description="Polar residues" evidence="1">
    <location>
        <begin position="502"/>
        <end position="516"/>
    </location>
</feature>
<feature type="region of interest" description="Disordered" evidence="1">
    <location>
        <begin position="778"/>
        <end position="842"/>
    </location>
</feature>
<feature type="compositionally biased region" description="Low complexity" evidence="1">
    <location>
        <begin position="727"/>
        <end position="748"/>
    </location>
</feature>
<accession>A0A409VUI7</accession>
<dbReference type="STRING" id="231916.A0A409VUI7"/>
<name>A0A409VUI7_9AGAR</name>
<dbReference type="EMBL" id="NHYE01005558">
    <property type="protein sequence ID" value="PPQ69926.1"/>
    <property type="molecule type" value="Genomic_DNA"/>
</dbReference>
<feature type="compositionally biased region" description="Polar residues" evidence="1">
    <location>
        <begin position="455"/>
        <end position="469"/>
    </location>
</feature>
<feature type="compositionally biased region" description="Pro residues" evidence="1">
    <location>
        <begin position="145"/>
        <end position="158"/>
    </location>
</feature>
<dbReference type="InParanoid" id="A0A409VUI7"/>
<feature type="region of interest" description="Disordered" evidence="1">
    <location>
        <begin position="112"/>
        <end position="320"/>
    </location>
</feature>
<dbReference type="Proteomes" id="UP000284706">
    <property type="component" value="Unassembled WGS sequence"/>
</dbReference>
<feature type="compositionally biased region" description="Low complexity" evidence="1">
    <location>
        <begin position="418"/>
        <end position="446"/>
    </location>
</feature>
<feature type="compositionally biased region" description="Basic and acidic residues" evidence="1">
    <location>
        <begin position="190"/>
        <end position="212"/>
    </location>
</feature>
<feature type="compositionally biased region" description="Low complexity" evidence="1">
    <location>
        <begin position="470"/>
        <end position="481"/>
    </location>
</feature>
<proteinExistence type="predicted"/>
<protein>
    <submittedName>
        <fullName evidence="2">Uncharacterized protein</fullName>
    </submittedName>
</protein>
<evidence type="ECO:0000256" key="1">
    <source>
        <dbReference type="SAM" id="MobiDB-lite"/>
    </source>
</evidence>
<dbReference type="AlphaFoldDB" id="A0A409VUI7"/>
<gene>
    <name evidence="2" type="ORF">CVT26_013251</name>
</gene>
<feature type="compositionally biased region" description="Low complexity" evidence="1">
    <location>
        <begin position="382"/>
        <end position="394"/>
    </location>
</feature>
<reference evidence="2 3" key="1">
    <citation type="journal article" date="2018" name="Evol. Lett.">
        <title>Horizontal gene cluster transfer increased hallucinogenic mushroom diversity.</title>
        <authorList>
            <person name="Reynolds H.T."/>
            <person name="Vijayakumar V."/>
            <person name="Gluck-Thaler E."/>
            <person name="Korotkin H.B."/>
            <person name="Matheny P.B."/>
            <person name="Slot J.C."/>
        </authorList>
    </citation>
    <scope>NUCLEOTIDE SEQUENCE [LARGE SCALE GENOMIC DNA]</scope>
    <source>
        <strain evidence="2 3">SRW20</strain>
    </source>
</reference>
<feature type="region of interest" description="Disordered" evidence="1">
    <location>
        <begin position="44"/>
        <end position="95"/>
    </location>
</feature>
<sequence length="1058" mass="111096">MSKPGQTISRESNALRASVLDAALELGIGTNPLVADWMFNNALKEEDEEEQDQVSSPSLTYGSSATSEESAFSVQTPSSTHSSSPALGGGGAGVATKFGQLRSDGIIQILDSNGIGSRKNDGVFSANGNVNGGVAKGPNTVSFPDTPPQEVPIPPRPTTPRKLKKKNKGGDGYESDGGYVSEGAGKKKLKEKEKKKDKGREKELEAGQEDERKRKKSLLSAVKSSKGKSDSKEKDKDLDASRGYETDGGASKSKSKPKKSKSKGKSPSADVVGVGYDTDAGYQSSSSVKKSKTRFFKLGGSKDKDSSASGPNVAAMQAPPVPALPADILRDAVSLPIAERFATTFGSPTSATAESATSLSASLGDRIDSPSSAAPSPPLPPSSSSGTNLSSPLGVGAHVAPRPGMLASRFAASTADRSSQASTESSNSSLGSSRRRGPFSPTPSSSAHGHGVNDSGASYSTLTSSQSHPQLRQQQILSSSRPTSPTGSAMSPSASISISISQVQDTLAVTSSNQKGSHPPVSFPLSRMPSPTPVPSPSNINSSSSPISPVSPSAVPLPVTPVPISPLQINKDHKEKEKGKGGLRLKPSLEKLGLPSFGFGSGSSSRGASPAPVSPVSPGAVGAALHSVTSSSRYGARPLAQTTPSTLSPRALISSPNTASNSPSPPAVGASKLQEQQQQKPAQLSLAPPSDGTSLTSRSPSPSRPNVLAYYDMPPPSPPPMGPLPTLPGSTPKASSSTSDSTPFPSASVLRQRMIDRSPRPVPADAVPYQQVTALQNIQRGRESPFPARPVLPPGTVPRRYGPPMTRQQQEEAVSNSRDVKRARFASGEPTQIDTNSRWMDDDESEAYYSYAEDEEGGEVIGYEQEEVEDEEDSQELRNVLDRFADDRRRSAEDAIQALERSHSFEALKNLTGQNAPATHHVTQPPPQPMYAFARPPRPEVEVDAVDQDEGYDGMTIGNRSSRWSGSIYSRNSILDEDESGQGRERLVQKVEEMLREGEKERKGGFSGDGGVIPPVPKLPAAYANMNNSLNGGATGVRSSPPQDVEVTSPVGRSRNRF</sequence>
<feature type="compositionally biased region" description="Basic and acidic residues" evidence="1">
    <location>
        <begin position="227"/>
        <end position="245"/>
    </location>
</feature>
<feature type="compositionally biased region" description="Pro residues" evidence="1">
    <location>
        <begin position="787"/>
        <end position="796"/>
    </location>
</feature>
<feature type="compositionally biased region" description="Polar residues" evidence="1">
    <location>
        <begin position="54"/>
        <end position="75"/>
    </location>
</feature>
<feature type="region of interest" description="Disordered" evidence="1">
    <location>
        <begin position="916"/>
        <end position="935"/>
    </location>
</feature>
<comment type="caution">
    <text evidence="2">The sequence shown here is derived from an EMBL/GenBank/DDBJ whole genome shotgun (WGS) entry which is preliminary data.</text>
</comment>
<feature type="compositionally biased region" description="Basic and acidic residues" evidence="1">
    <location>
        <begin position="570"/>
        <end position="580"/>
    </location>
</feature>
<feature type="compositionally biased region" description="Low complexity" evidence="1">
    <location>
        <begin position="670"/>
        <end position="689"/>
    </location>
</feature>